<evidence type="ECO:0000313" key="1">
    <source>
        <dbReference type="EMBL" id="GFD34883.1"/>
    </source>
</evidence>
<name>A0A699VKP1_TANCI</name>
<organism evidence="1">
    <name type="scientific">Tanacetum cinerariifolium</name>
    <name type="common">Dalmatian daisy</name>
    <name type="synonym">Chrysanthemum cinerariifolium</name>
    <dbReference type="NCBI Taxonomy" id="118510"/>
    <lineage>
        <taxon>Eukaryota</taxon>
        <taxon>Viridiplantae</taxon>
        <taxon>Streptophyta</taxon>
        <taxon>Embryophyta</taxon>
        <taxon>Tracheophyta</taxon>
        <taxon>Spermatophyta</taxon>
        <taxon>Magnoliopsida</taxon>
        <taxon>eudicotyledons</taxon>
        <taxon>Gunneridae</taxon>
        <taxon>Pentapetalae</taxon>
        <taxon>asterids</taxon>
        <taxon>campanulids</taxon>
        <taxon>Asterales</taxon>
        <taxon>Asteraceae</taxon>
        <taxon>Asteroideae</taxon>
        <taxon>Anthemideae</taxon>
        <taxon>Anthemidinae</taxon>
        <taxon>Tanacetum</taxon>
    </lineage>
</organism>
<protein>
    <submittedName>
        <fullName evidence="1">Uncharacterized protein</fullName>
    </submittedName>
</protein>
<gene>
    <name evidence="1" type="ORF">Tci_906852</name>
</gene>
<accession>A0A699VKP1</accession>
<dbReference type="EMBL" id="BKCJ011451845">
    <property type="protein sequence ID" value="GFD34883.1"/>
    <property type="molecule type" value="Genomic_DNA"/>
</dbReference>
<dbReference type="AlphaFoldDB" id="A0A699VKP1"/>
<sequence length="93" mass="9640">LGAAVCTTVGITSEENASETFSRIKMPKNGSLFMCAGASWSTVVEEGKPVDAAGSGATALAIREMTSGAGRSTLGREESFHEVQVLNCCVKKL</sequence>
<comment type="caution">
    <text evidence="1">The sequence shown here is derived from an EMBL/GenBank/DDBJ whole genome shotgun (WGS) entry which is preliminary data.</text>
</comment>
<proteinExistence type="predicted"/>
<feature type="non-terminal residue" evidence="1">
    <location>
        <position position="1"/>
    </location>
</feature>
<reference evidence="1" key="1">
    <citation type="journal article" date="2019" name="Sci. Rep.">
        <title>Draft genome of Tanacetum cinerariifolium, the natural source of mosquito coil.</title>
        <authorList>
            <person name="Yamashiro T."/>
            <person name="Shiraishi A."/>
            <person name="Satake H."/>
            <person name="Nakayama K."/>
        </authorList>
    </citation>
    <scope>NUCLEOTIDE SEQUENCE</scope>
</reference>